<proteinExistence type="predicted"/>
<dbReference type="EMBL" id="LLXL01003682">
    <property type="protein sequence ID" value="PKK58315.1"/>
    <property type="molecule type" value="Genomic_DNA"/>
</dbReference>
<name>A0A2N1M9J9_9GLOM</name>
<accession>A0A2N1M9J9</accession>
<protein>
    <submittedName>
        <fullName evidence="2">UBC-like protein</fullName>
    </submittedName>
</protein>
<dbReference type="Pfam" id="PF00179">
    <property type="entry name" value="UQ_con"/>
    <property type="match status" value="1"/>
</dbReference>
<reference evidence="2 3" key="2">
    <citation type="submission" date="2017-10" db="EMBL/GenBank/DDBJ databases">
        <title>Extensive intraspecific genome diversity in a model arbuscular mycorrhizal fungus.</title>
        <authorList>
            <person name="Chen E.C.H."/>
            <person name="Morin E."/>
            <person name="Baudet D."/>
            <person name="Noel J."/>
            <person name="Ndikumana S."/>
            <person name="Charron P."/>
            <person name="St-Onge C."/>
            <person name="Giorgi J."/>
            <person name="Grigoriev I.V."/>
            <person name="Roux C."/>
            <person name="Martin F.M."/>
            <person name="Corradi N."/>
        </authorList>
    </citation>
    <scope>NUCLEOTIDE SEQUENCE [LARGE SCALE GENOMIC DNA]</scope>
    <source>
        <strain evidence="2 3">C2</strain>
    </source>
</reference>
<dbReference type="Gene3D" id="3.10.110.10">
    <property type="entry name" value="Ubiquitin Conjugating Enzyme"/>
    <property type="match status" value="1"/>
</dbReference>
<feature type="domain" description="UBC core" evidence="1">
    <location>
        <begin position="1"/>
        <end position="98"/>
    </location>
</feature>
<comment type="caution">
    <text evidence="2">The sequence shown here is derived from an EMBL/GenBank/DDBJ whole genome shotgun (WGS) entry which is preliminary data.</text>
</comment>
<evidence type="ECO:0000313" key="2">
    <source>
        <dbReference type="EMBL" id="PKK58315.1"/>
    </source>
</evidence>
<sequence>DSPYSGSIFFLILNFPIEYPLKPPKIYYPNISTYKPGFLDCYRWSPAYFNLKVLLSICSLLTDQDPDEPFEFKIAHMYENDRNRYEATARELTRKYASDSMTFCIFFYYLNKFFRSLKL</sequence>
<feature type="non-terminal residue" evidence="2">
    <location>
        <position position="1"/>
    </location>
</feature>
<dbReference type="InterPro" id="IPR016135">
    <property type="entry name" value="UBQ-conjugating_enzyme/RWD"/>
</dbReference>
<dbReference type="PANTHER" id="PTHR24068">
    <property type="entry name" value="UBIQUITIN-CONJUGATING ENZYME E2"/>
    <property type="match status" value="1"/>
</dbReference>
<dbReference type="Proteomes" id="UP000233469">
    <property type="component" value="Unassembled WGS sequence"/>
</dbReference>
<evidence type="ECO:0000313" key="3">
    <source>
        <dbReference type="Proteomes" id="UP000233469"/>
    </source>
</evidence>
<dbReference type="PROSITE" id="PS50127">
    <property type="entry name" value="UBC_2"/>
    <property type="match status" value="1"/>
</dbReference>
<dbReference type="VEuPathDB" id="FungiDB:RhiirA1_350632"/>
<dbReference type="AlphaFoldDB" id="A0A2N1M9J9"/>
<gene>
    <name evidence="2" type="ORF">RhiirC2_670879</name>
</gene>
<organism evidence="2 3">
    <name type="scientific">Rhizophagus irregularis</name>
    <dbReference type="NCBI Taxonomy" id="588596"/>
    <lineage>
        <taxon>Eukaryota</taxon>
        <taxon>Fungi</taxon>
        <taxon>Fungi incertae sedis</taxon>
        <taxon>Mucoromycota</taxon>
        <taxon>Glomeromycotina</taxon>
        <taxon>Glomeromycetes</taxon>
        <taxon>Glomerales</taxon>
        <taxon>Glomeraceae</taxon>
        <taxon>Rhizophagus</taxon>
    </lineage>
</organism>
<dbReference type="VEuPathDB" id="FungiDB:FUN_001810"/>
<evidence type="ECO:0000259" key="1">
    <source>
        <dbReference type="PROSITE" id="PS50127"/>
    </source>
</evidence>
<dbReference type="SUPFAM" id="SSF54495">
    <property type="entry name" value="UBC-like"/>
    <property type="match status" value="1"/>
</dbReference>
<reference evidence="2 3" key="1">
    <citation type="submission" date="2016-04" db="EMBL/GenBank/DDBJ databases">
        <title>Genome analyses suggest a sexual origin of heterokaryosis in a supposedly ancient asexual fungus.</title>
        <authorList>
            <person name="Ropars J."/>
            <person name="Sedzielewska K."/>
            <person name="Noel J."/>
            <person name="Charron P."/>
            <person name="Farinelli L."/>
            <person name="Marton T."/>
            <person name="Kruger M."/>
            <person name="Pelin A."/>
            <person name="Brachmann A."/>
            <person name="Corradi N."/>
        </authorList>
    </citation>
    <scope>NUCLEOTIDE SEQUENCE [LARGE SCALE GENOMIC DNA]</scope>
    <source>
        <strain evidence="2 3">C2</strain>
    </source>
</reference>
<dbReference type="InterPro" id="IPR000608">
    <property type="entry name" value="UBC"/>
</dbReference>
<dbReference type="SMART" id="SM00212">
    <property type="entry name" value="UBCc"/>
    <property type="match status" value="1"/>
</dbReference>